<dbReference type="InterPro" id="IPR007016">
    <property type="entry name" value="O-antigen_ligase-rel_domated"/>
</dbReference>
<feature type="transmembrane region" description="Helical" evidence="5">
    <location>
        <begin position="71"/>
        <end position="88"/>
    </location>
</feature>
<evidence type="ECO:0000256" key="5">
    <source>
        <dbReference type="SAM" id="Phobius"/>
    </source>
</evidence>
<dbReference type="EMBL" id="QURL01000002">
    <property type="protein sequence ID" value="RFC65077.1"/>
    <property type="molecule type" value="Genomic_DNA"/>
</dbReference>
<gene>
    <name evidence="7" type="ORF">DYI37_04235</name>
</gene>
<feature type="transmembrane region" description="Helical" evidence="5">
    <location>
        <begin position="360"/>
        <end position="379"/>
    </location>
</feature>
<dbReference type="PANTHER" id="PTHR37422">
    <property type="entry name" value="TEICHURONIC ACID BIOSYNTHESIS PROTEIN TUAE"/>
    <property type="match status" value="1"/>
</dbReference>
<comment type="subcellular location">
    <subcellularLocation>
        <location evidence="1">Membrane</location>
        <topology evidence="1">Multi-pass membrane protein</topology>
    </subcellularLocation>
</comment>
<feature type="transmembrane region" description="Helical" evidence="5">
    <location>
        <begin position="123"/>
        <end position="141"/>
    </location>
</feature>
<dbReference type="PANTHER" id="PTHR37422:SF21">
    <property type="entry name" value="EXOQ-LIKE PROTEIN"/>
    <property type="match status" value="1"/>
</dbReference>
<keyword evidence="8" id="KW-1185">Reference proteome</keyword>
<feature type="transmembrane region" description="Helical" evidence="5">
    <location>
        <begin position="399"/>
        <end position="418"/>
    </location>
</feature>
<evidence type="ECO:0000256" key="4">
    <source>
        <dbReference type="ARBA" id="ARBA00023136"/>
    </source>
</evidence>
<keyword evidence="2 5" id="KW-0812">Transmembrane</keyword>
<feature type="transmembrane region" description="Helical" evidence="5">
    <location>
        <begin position="198"/>
        <end position="214"/>
    </location>
</feature>
<feature type="transmembrane region" description="Helical" evidence="5">
    <location>
        <begin position="221"/>
        <end position="237"/>
    </location>
</feature>
<sequence length="448" mass="49212">MPAVERRDWRPMHDETIRSGAIGPAFEHRVLSAARTLAAIALITLLVMTLVPFPMGYEATPVESSNPVNKYGYAFLAAVALIAHLLFTDKRVALTLLRPAWLVLAAWLLLGSLNSIWPDLAFRAALFTLAAMVAATGALSLPPDARAFRLCLTVMALLVLGLCYFGVLFYPAAAIHQSFEIETQNSGLWRGIYSHKNVAGQVMAALGFVAVYLWRCGDRKLALLIGLLSFAFAYKTGSKTTLALIPAVIVIVLAGRVFGSRILPVFLVLAAVTLLGLMTLGSVMSDTLQSVLDWFLPGTTFTGRSDLWRFTLELMQSRQWLGFGVDSFWPGPIVLTAEPPFELAWDPRGIVNAHNGYLDLAIAIGWPGLAMGVLVLVLLPMKDYARCVAGRDNQVLADLFLMILTFMLLNSFLESFLFERGNPSWMLTWMSVVGLRLLARHRLQQDAA</sequence>
<dbReference type="AlphaFoldDB" id="A0A371X792"/>
<feature type="transmembrane region" description="Helical" evidence="5">
    <location>
        <begin position="266"/>
        <end position="284"/>
    </location>
</feature>
<comment type="caution">
    <text evidence="7">The sequence shown here is derived from an EMBL/GenBank/DDBJ whole genome shotgun (WGS) entry which is preliminary data.</text>
</comment>
<dbReference type="InterPro" id="IPR051533">
    <property type="entry name" value="WaaL-like"/>
</dbReference>
<proteinExistence type="predicted"/>
<evidence type="ECO:0000313" key="7">
    <source>
        <dbReference type="EMBL" id="RFC65077.1"/>
    </source>
</evidence>
<evidence type="ECO:0000256" key="2">
    <source>
        <dbReference type="ARBA" id="ARBA00022692"/>
    </source>
</evidence>
<organism evidence="7 8">
    <name type="scientific">Fulvimarina endophytica</name>
    <dbReference type="NCBI Taxonomy" id="2293836"/>
    <lineage>
        <taxon>Bacteria</taxon>
        <taxon>Pseudomonadati</taxon>
        <taxon>Pseudomonadota</taxon>
        <taxon>Alphaproteobacteria</taxon>
        <taxon>Hyphomicrobiales</taxon>
        <taxon>Aurantimonadaceae</taxon>
        <taxon>Fulvimarina</taxon>
    </lineage>
</organism>
<feature type="transmembrane region" description="Helical" evidence="5">
    <location>
        <begin position="100"/>
        <end position="117"/>
    </location>
</feature>
<reference evidence="7 8" key="1">
    <citation type="submission" date="2018-08" db="EMBL/GenBank/DDBJ databases">
        <title>Fulvimarina sp. 85, whole genome shotgun sequence.</title>
        <authorList>
            <person name="Tuo L."/>
        </authorList>
    </citation>
    <scope>NUCLEOTIDE SEQUENCE [LARGE SCALE GENOMIC DNA]</scope>
    <source>
        <strain evidence="7 8">85</strain>
    </source>
</reference>
<feature type="transmembrane region" description="Helical" evidence="5">
    <location>
        <begin position="33"/>
        <end position="51"/>
    </location>
</feature>
<keyword evidence="4 5" id="KW-0472">Membrane</keyword>
<protein>
    <submittedName>
        <fullName evidence="7">O-antigen ligase family protein</fullName>
    </submittedName>
</protein>
<dbReference type="Pfam" id="PF04932">
    <property type="entry name" value="Wzy_C"/>
    <property type="match status" value="1"/>
</dbReference>
<evidence type="ECO:0000256" key="3">
    <source>
        <dbReference type="ARBA" id="ARBA00022989"/>
    </source>
</evidence>
<dbReference type="GO" id="GO:0016874">
    <property type="term" value="F:ligase activity"/>
    <property type="evidence" value="ECO:0007669"/>
    <property type="project" value="UniProtKB-KW"/>
</dbReference>
<keyword evidence="3 5" id="KW-1133">Transmembrane helix</keyword>
<evidence type="ECO:0000259" key="6">
    <source>
        <dbReference type="Pfam" id="PF04932"/>
    </source>
</evidence>
<evidence type="ECO:0000256" key="1">
    <source>
        <dbReference type="ARBA" id="ARBA00004141"/>
    </source>
</evidence>
<dbReference type="GO" id="GO:0016020">
    <property type="term" value="C:membrane"/>
    <property type="evidence" value="ECO:0007669"/>
    <property type="project" value="UniProtKB-SubCell"/>
</dbReference>
<name>A0A371X792_9HYPH</name>
<dbReference type="Proteomes" id="UP000264310">
    <property type="component" value="Unassembled WGS sequence"/>
</dbReference>
<accession>A0A371X792</accession>
<feature type="transmembrane region" description="Helical" evidence="5">
    <location>
        <begin position="243"/>
        <end position="259"/>
    </location>
</feature>
<evidence type="ECO:0000313" key="8">
    <source>
        <dbReference type="Proteomes" id="UP000264310"/>
    </source>
</evidence>
<feature type="domain" description="O-antigen ligase-related" evidence="6">
    <location>
        <begin position="226"/>
        <end position="371"/>
    </location>
</feature>
<feature type="transmembrane region" description="Helical" evidence="5">
    <location>
        <begin position="148"/>
        <end position="170"/>
    </location>
</feature>
<keyword evidence="7" id="KW-0436">Ligase</keyword>